<gene>
    <name evidence="5" type="ORF">J7S20_03945</name>
</gene>
<dbReference type="EMBL" id="JAGRQC010000001">
    <property type="protein sequence ID" value="MBR0551656.1"/>
    <property type="molecule type" value="Genomic_DNA"/>
</dbReference>
<sequence>MNVSEAVETRRSVRAYLDRPVDLVLLRDLVERAGRAPSGGNLQPWHIHVLAGDAMTRFKAIMRRRMEEAVMGDGSEYDVYPPGLAEPYRSRRFAVGEALYAPLGIPREDKAARLHWFAKNWQFFDAPVGVFCYVERSHGPPQWSDCGMYLQTLMLLLREAGLDSCAQEAWAVHHRTVDQFVGAAPDKMLFTGMAIGWRDPEAPVNRFAVPRAPIDEWATFHY</sequence>
<dbReference type="InterPro" id="IPR050627">
    <property type="entry name" value="Nitroreductase/BluB"/>
</dbReference>
<evidence type="ECO:0000256" key="3">
    <source>
        <dbReference type="ARBA" id="ARBA00023002"/>
    </source>
</evidence>
<evidence type="ECO:0000313" key="6">
    <source>
        <dbReference type="Proteomes" id="UP000676996"/>
    </source>
</evidence>
<dbReference type="SUPFAM" id="SSF55469">
    <property type="entry name" value="FMN-dependent nitroreductase-like"/>
    <property type="match status" value="1"/>
</dbReference>
<dbReference type="Pfam" id="PF00881">
    <property type="entry name" value="Nitroreductase"/>
    <property type="match status" value="1"/>
</dbReference>
<organism evidence="5 6">
    <name type="scientific">Stakelama marina</name>
    <dbReference type="NCBI Taxonomy" id="2826939"/>
    <lineage>
        <taxon>Bacteria</taxon>
        <taxon>Pseudomonadati</taxon>
        <taxon>Pseudomonadota</taxon>
        <taxon>Alphaproteobacteria</taxon>
        <taxon>Sphingomonadales</taxon>
        <taxon>Sphingomonadaceae</taxon>
        <taxon>Stakelama</taxon>
    </lineage>
</organism>
<dbReference type="PANTHER" id="PTHR23026">
    <property type="entry name" value="NADPH NITROREDUCTASE"/>
    <property type="match status" value="1"/>
</dbReference>
<dbReference type="CDD" id="cd02136">
    <property type="entry name" value="PnbA_NfnB-like"/>
    <property type="match status" value="1"/>
</dbReference>
<keyword evidence="3" id="KW-0560">Oxidoreductase</keyword>
<accession>A0A8T4IHF9</accession>
<proteinExistence type="predicted"/>
<keyword evidence="6" id="KW-1185">Reference proteome</keyword>
<dbReference type="AlphaFoldDB" id="A0A8T4IHF9"/>
<dbReference type="Gene3D" id="3.40.109.10">
    <property type="entry name" value="NADH Oxidase"/>
    <property type="match status" value="1"/>
</dbReference>
<keyword evidence="1" id="KW-0285">Flavoprotein</keyword>
<feature type="domain" description="Nitroreductase" evidence="4">
    <location>
        <begin position="8"/>
        <end position="197"/>
    </location>
</feature>
<evidence type="ECO:0000313" key="5">
    <source>
        <dbReference type="EMBL" id="MBR0551656.1"/>
    </source>
</evidence>
<evidence type="ECO:0000256" key="2">
    <source>
        <dbReference type="ARBA" id="ARBA00022643"/>
    </source>
</evidence>
<comment type="caution">
    <text evidence="5">The sequence shown here is derived from an EMBL/GenBank/DDBJ whole genome shotgun (WGS) entry which is preliminary data.</text>
</comment>
<evidence type="ECO:0000256" key="1">
    <source>
        <dbReference type="ARBA" id="ARBA00022630"/>
    </source>
</evidence>
<name>A0A8T4IHF9_9SPHN</name>
<dbReference type="Proteomes" id="UP000676996">
    <property type="component" value="Unassembled WGS sequence"/>
</dbReference>
<dbReference type="InterPro" id="IPR029479">
    <property type="entry name" value="Nitroreductase"/>
</dbReference>
<dbReference type="GO" id="GO:0016491">
    <property type="term" value="F:oxidoreductase activity"/>
    <property type="evidence" value="ECO:0007669"/>
    <property type="project" value="UniProtKB-KW"/>
</dbReference>
<evidence type="ECO:0000259" key="4">
    <source>
        <dbReference type="Pfam" id="PF00881"/>
    </source>
</evidence>
<dbReference type="PANTHER" id="PTHR23026:SF90">
    <property type="entry name" value="IODOTYROSINE DEIODINASE 1"/>
    <property type="match status" value="1"/>
</dbReference>
<dbReference type="InterPro" id="IPR000415">
    <property type="entry name" value="Nitroreductase-like"/>
</dbReference>
<dbReference type="RefSeq" id="WP_284052924.1">
    <property type="nucleotide sequence ID" value="NZ_JAGRQC010000001.1"/>
</dbReference>
<protein>
    <submittedName>
        <fullName evidence="5">Nitroreductase</fullName>
    </submittedName>
</protein>
<reference evidence="5" key="1">
    <citation type="submission" date="2021-04" db="EMBL/GenBank/DDBJ databases">
        <title>Ouciella asimina sp. nov., isolated from the surface seawater in the hydrothermal field of Okinawa Trough.</title>
        <authorList>
            <person name="Shuang W."/>
        </authorList>
    </citation>
    <scope>NUCLEOTIDE SEQUENCE</scope>
    <source>
        <strain evidence="5">LXI357</strain>
    </source>
</reference>
<keyword evidence="2" id="KW-0288">FMN</keyword>